<dbReference type="EMBL" id="LT629757">
    <property type="protein sequence ID" value="SDS75296.1"/>
    <property type="molecule type" value="Genomic_DNA"/>
</dbReference>
<keyword evidence="11" id="KW-1185">Reference proteome</keyword>
<reference evidence="11" key="1">
    <citation type="submission" date="2016-10" db="EMBL/GenBank/DDBJ databases">
        <authorList>
            <person name="Varghese N."/>
            <person name="Submissions S."/>
        </authorList>
    </citation>
    <scope>NUCLEOTIDE SEQUENCE [LARGE SCALE GENOMIC DNA]</scope>
    <source>
        <strain evidence="11">DSM 22127</strain>
    </source>
</reference>
<evidence type="ECO:0000313" key="10">
    <source>
        <dbReference type="EMBL" id="SDS75296.1"/>
    </source>
</evidence>
<protein>
    <submittedName>
        <fullName evidence="10">Xanthine permease</fullName>
    </submittedName>
</protein>
<keyword evidence="6 9" id="KW-1133">Transmembrane helix</keyword>
<keyword evidence="5 9" id="KW-0812">Transmembrane</keyword>
<dbReference type="InterPro" id="IPR006043">
    <property type="entry name" value="NCS2"/>
</dbReference>
<keyword evidence="3" id="KW-0813">Transport</keyword>
<dbReference type="PANTHER" id="PTHR42810">
    <property type="entry name" value="PURINE PERMEASE C1399.01C-RELATED"/>
    <property type="match status" value="1"/>
</dbReference>
<feature type="transmembrane region" description="Helical" evidence="9">
    <location>
        <begin position="431"/>
        <end position="449"/>
    </location>
</feature>
<dbReference type="GO" id="GO:0042907">
    <property type="term" value="F:xanthine transmembrane transporter activity"/>
    <property type="evidence" value="ECO:0007669"/>
    <property type="project" value="TreeGrafter"/>
</dbReference>
<evidence type="ECO:0000256" key="2">
    <source>
        <dbReference type="ARBA" id="ARBA00008821"/>
    </source>
</evidence>
<evidence type="ECO:0000256" key="9">
    <source>
        <dbReference type="SAM" id="Phobius"/>
    </source>
</evidence>
<comment type="similarity">
    <text evidence="2">Belongs to the nucleobase:cation symporter-2 (NCS2) (TC 2.A.40) family.</text>
</comment>
<evidence type="ECO:0000313" key="11">
    <source>
        <dbReference type="Proteomes" id="UP000198859"/>
    </source>
</evidence>
<keyword evidence="4" id="KW-1003">Cell membrane</keyword>
<name>A0A1H1UT75_9ACTN</name>
<evidence type="ECO:0000256" key="8">
    <source>
        <dbReference type="SAM" id="MobiDB-lite"/>
    </source>
</evidence>
<feature type="transmembrane region" description="Helical" evidence="9">
    <location>
        <begin position="186"/>
        <end position="205"/>
    </location>
</feature>
<feature type="transmembrane region" description="Helical" evidence="9">
    <location>
        <begin position="361"/>
        <end position="382"/>
    </location>
</feature>
<comment type="subcellular location">
    <subcellularLocation>
        <location evidence="1">Cell membrane</location>
        <topology evidence="1">Multi-pass membrane protein</topology>
    </subcellularLocation>
</comment>
<dbReference type="AlphaFoldDB" id="A0A1H1UT75"/>
<sequence>MSDTPHTPQEAGRNVVSSPQSRPRRPEDEHLPAAQLVGYGVQHILAMFGGVIAVPFIIGGVAGLPPEQTGLLVSAALFVSGLATVLQTIGVPFFGSQLPLVQGISFASVSTMVTIILAEGEGNGERGLRVVFGAVIVSAVIGLLIAPVFSRIVRFFPAVVTGSVILVIGLSLLPVAGGWITDQEETASGSSVALAAVSLAFVLVLSKVPVLSRLAVLLSLVAGTVVAAIFGLTTWNGDDAAVVAVPTPFEFGTPIFQVGAIVSMTIVILVIMVETTADILAVAEVVGTDVDNKRISNGLRADMVSSAIAPVFNSFPATAFAQNVGLVALTGIRSRFAVAVGGGVLFVLGLSPWLAAVVGLLPLPVLAGAGVVLFGSVAASGVRTLGKVTYDGTNNIVVVAAAVAFGVIPIAWPEFWGAFPQWWQTIFDSEISAAAIVAFTLNLFFNVLLPGVPEEPSGLTAAPALEVRPDEAEVLEEGGSFRGGSPVAGPDQG</sequence>
<evidence type="ECO:0000256" key="7">
    <source>
        <dbReference type="ARBA" id="ARBA00023136"/>
    </source>
</evidence>
<feature type="region of interest" description="Disordered" evidence="8">
    <location>
        <begin position="1"/>
        <end position="27"/>
    </location>
</feature>
<feature type="transmembrane region" description="Helical" evidence="9">
    <location>
        <begin position="336"/>
        <end position="355"/>
    </location>
</feature>
<proteinExistence type="inferred from homology"/>
<accession>A0A1H1UT75</accession>
<feature type="transmembrane region" description="Helical" evidence="9">
    <location>
        <begin position="255"/>
        <end position="273"/>
    </location>
</feature>
<gene>
    <name evidence="10" type="ORF">SAMN04488570_2608</name>
</gene>
<dbReference type="NCBIfam" id="TIGR03173">
    <property type="entry name" value="pbuX"/>
    <property type="match status" value="1"/>
</dbReference>
<dbReference type="OrthoDB" id="9805749at2"/>
<dbReference type="InterPro" id="IPR017588">
    <property type="entry name" value="UacT-like"/>
</dbReference>
<feature type="transmembrane region" description="Helical" evidence="9">
    <location>
        <begin position="394"/>
        <end position="411"/>
    </location>
</feature>
<feature type="transmembrane region" description="Helical" evidence="9">
    <location>
        <begin position="70"/>
        <end position="91"/>
    </location>
</feature>
<organism evidence="10 11">
    <name type="scientific">Nocardioides scoriae</name>
    <dbReference type="NCBI Taxonomy" id="642780"/>
    <lineage>
        <taxon>Bacteria</taxon>
        <taxon>Bacillati</taxon>
        <taxon>Actinomycetota</taxon>
        <taxon>Actinomycetes</taxon>
        <taxon>Propionibacteriales</taxon>
        <taxon>Nocardioidaceae</taxon>
        <taxon>Nocardioides</taxon>
    </lineage>
</organism>
<evidence type="ECO:0000256" key="5">
    <source>
        <dbReference type="ARBA" id="ARBA00022692"/>
    </source>
</evidence>
<feature type="transmembrane region" description="Helical" evidence="9">
    <location>
        <begin position="214"/>
        <end position="235"/>
    </location>
</feature>
<evidence type="ECO:0000256" key="6">
    <source>
        <dbReference type="ARBA" id="ARBA00022989"/>
    </source>
</evidence>
<dbReference type="PANTHER" id="PTHR42810:SF4">
    <property type="entry name" value="URIC ACID TRANSPORTER UACT"/>
    <property type="match status" value="1"/>
</dbReference>
<dbReference type="RefSeq" id="WP_091730370.1">
    <property type="nucleotide sequence ID" value="NZ_LT629757.1"/>
</dbReference>
<dbReference type="Proteomes" id="UP000198859">
    <property type="component" value="Chromosome I"/>
</dbReference>
<evidence type="ECO:0000256" key="3">
    <source>
        <dbReference type="ARBA" id="ARBA00022448"/>
    </source>
</evidence>
<dbReference type="NCBIfam" id="NF037981">
    <property type="entry name" value="NCS2_1"/>
    <property type="match status" value="1"/>
</dbReference>
<feature type="transmembrane region" description="Helical" evidence="9">
    <location>
        <begin position="44"/>
        <end position="64"/>
    </location>
</feature>
<feature type="transmembrane region" description="Helical" evidence="9">
    <location>
        <begin position="156"/>
        <end position="180"/>
    </location>
</feature>
<evidence type="ECO:0000256" key="1">
    <source>
        <dbReference type="ARBA" id="ARBA00004651"/>
    </source>
</evidence>
<dbReference type="STRING" id="642780.SAMN04488570_2608"/>
<evidence type="ECO:0000256" key="4">
    <source>
        <dbReference type="ARBA" id="ARBA00022475"/>
    </source>
</evidence>
<keyword evidence="7 9" id="KW-0472">Membrane</keyword>
<dbReference type="Pfam" id="PF00860">
    <property type="entry name" value="Xan_ur_permease"/>
    <property type="match status" value="1"/>
</dbReference>
<feature type="transmembrane region" description="Helical" evidence="9">
    <location>
        <begin position="130"/>
        <end position="149"/>
    </location>
</feature>
<dbReference type="GO" id="GO:0005886">
    <property type="term" value="C:plasma membrane"/>
    <property type="evidence" value="ECO:0007669"/>
    <property type="project" value="UniProtKB-SubCell"/>
</dbReference>